<dbReference type="PANTHER" id="PTHR43364">
    <property type="entry name" value="NADH-SPECIFIC METHYLGLYOXAL REDUCTASE-RELATED"/>
    <property type="match status" value="1"/>
</dbReference>
<name>A0A9Q3Z8H7_9ACTN</name>
<sequence>MLPSTSTLPSLGLGTFPFSGVFTPLDQQAASDVLRAFVEAGGWYIETAPVYAPNGINFEQLIKSVGRERLFIATKCVTGRDATGATVRSGKSHHLREQCHSELKRLGVNHLDLLQLHTVPEDASAEESFGTLQELKAEGLVRNVGASNVSLAQLKAFQAVGPVDFVQNRFSFIYRAQHREIEGFCLENGTLLNPYQVIERGLLTDSPRQAFRDGDLRNNKYEYSGDVYAYVRSWVLSDLKPIAETHGVSVTRLALGWAVHQPAVGVIPVGATSTEQVRANTAASIGPLLADVIVEMESAFERLEGAVRERVGLSLDEYRGL</sequence>
<dbReference type="PANTHER" id="PTHR43364:SF4">
    <property type="entry name" value="NAD(P)-LINKED OXIDOREDUCTASE SUPERFAMILY PROTEIN"/>
    <property type="match status" value="1"/>
</dbReference>
<keyword evidence="1" id="KW-0560">Oxidoreductase</keyword>
<reference evidence="3" key="1">
    <citation type="submission" date="2021-12" db="EMBL/GenBank/DDBJ databases">
        <authorList>
            <person name="Lee J.-H."/>
            <person name="Kim S.-B."/>
        </authorList>
    </citation>
    <scope>NUCLEOTIDE SEQUENCE</scope>
    <source>
        <strain evidence="3">NR30</strain>
    </source>
</reference>
<evidence type="ECO:0000259" key="2">
    <source>
        <dbReference type="Pfam" id="PF00248"/>
    </source>
</evidence>
<dbReference type="Pfam" id="PF00248">
    <property type="entry name" value="Aldo_ket_red"/>
    <property type="match status" value="1"/>
</dbReference>
<evidence type="ECO:0000313" key="4">
    <source>
        <dbReference type="Proteomes" id="UP001108029"/>
    </source>
</evidence>
<dbReference type="GO" id="GO:0016491">
    <property type="term" value="F:oxidoreductase activity"/>
    <property type="evidence" value="ECO:0007669"/>
    <property type="project" value="UniProtKB-KW"/>
</dbReference>
<accession>A0A9Q3Z8H7</accession>
<proteinExistence type="predicted"/>
<dbReference type="InterPro" id="IPR023210">
    <property type="entry name" value="NADP_OxRdtase_dom"/>
</dbReference>
<organism evidence="3 4">
    <name type="scientific">Streptomyces guryensis</name>
    <dbReference type="NCBI Taxonomy" id="2886947"/>
    <lineage>
        <taxon>Bacteria</taxon>
        <taxon>Bacillati</taxon>
        <taxon>Actinomycetota</taxon>
        <taxon>Actinomycetes</taxon>
        <taxon>Kitasatosporales</taxon>
        <taxon>Streptomycetaceae</taxon>
        <taxon>Streptomyces</taxon>
    </lineage>
</organism>
<dbReference type="GO" id="GO:0005829">
    <property type="term" value="C:cytosol"/>
    <property type="evidence" value="ECO:0007669"/>
    <property type="project" value="TreeGrafter"/>
</dbReference>
<feature type="domain" description="NADP-dependent oxidoreductase" evidence="2">
    <location>
        <begin position="11"/>
        <end position="298"/>
    </location>
</feature>
<dbReference type="InterPro" id="IPR036812">
    <property type="entry name" value="NAD(P)_OxRdtase_dom_sf"/>
</dbReference>
<dbReference type="InterPro" id="IPR020471">
    <property type="entry name" value="AKR"/>
</dbReference>
<dbReference type="EMBL" id="JAJSBI010000022">
    <property type="protein sequence ID" value="MCD9878578.1"/>
    <property type="molecule type" value="Genomic_DNA"/>
</dbReference>
<dbReference type="PRINTS" id="PR00069">
    <property type="entry name" value="ALDKETRDTASE"/>
</dbReference>
<evidence type="ECO:0000256" key="1">
    <source>
        <dbReference type="ARBA" id="ARBA00023002"/>
    </source>
</evidence>
<evidence type="ECO:0000313" key="3">
    <source>
        <dbReference type="EMBL" id="MCD9878578.1"/>
    </source>
</evidence>
<dbReference type="SUPFAM" id="SSF51430">
    <property type="entry name" value="NAD(P)-linked oxidoreductase"/>
    <property type="match status" value="1"/>
</dbReference>
<keyword evidence="4" id="KW-1185">Reference proteome</keyword>
<dbReference type="Gene3D" id="3.20.20.100">
    <property type="entry name" value="NADP-dependent oxidoreductase domain"/>
    <property type="match status" value="1"/>
</dbReference>
<dbReference type="Proteomes" id="UP001108029">
    <property type="component" value="Unassembled WGS sequence"/>
</dbReference>
<comment type="caution">
    <text evidence="3">The sequence shown here is derived from an EMBL/GenBank/DDBJ whole genome shotgun (WGS) entry which is preliminary data.</text>
</comment>
<protein>
    <submittedName>
        <fullName evidence="3">Aldo/keto reductase</fullName>
    </submittedName>
</protein>
<dbReference type="InterPro" id="IPR050523">
    <property type="entry name" value="AKR_Detox_Biosynth"/>
</dbReference>
<gene>
    <name evidence="3" type="ORF">LJ657_34200</name>
</gene>
<dbReference type="RefSeq" id="WP_232652859.1">
    <property type="nucleotide sequence ID" value="NZ_JAJSBI010000022.1"/>
</dbReference>
<dbReference type="AlphaFoldDB" id="A0A9Q3Z8H7"/>